<sequence length="67" mass="7070">MIGASTVAVGIPWWALAVLGAVWLAALGLAIAWFTRRPRAVVVLPVVVAVVWFLSVVGGARYLGWAP</sequence>
<name>A0A6J4N782_9ACTN</name>
<gene>
    <name evidence="2" type="ORF">AVDCRST_MAG32-1589</name>
</gene>
<proteinExistence type="predicted"/>
<dbReference type="EMBL" id="CADCUM010000071">
    <property type="protein sequence ID" value="CAA9380203.1"/>
    <property type="molecule type" value="Genomic_DNA"/>
</dbReference>
<feature type="transmembrane region" description="Helical" evidence="1">
    <location>
        <begin position="12"/>
        <end position="34"/>
    </location>
</feature>
<accession>A0A6J4N782</accession>
<evidence type="ECO:0000313" key="2">
    <source>
        <dbReference type="EMBL" id="CAA9380203.1"/>
    </source>
</evidence>
<evidence type="ECO:0000256" key="1">
    <source>
        <dbReference type="SAM" id="Phobius"/>
    </source>
</evidence>
<keyword evidence="1" id="KW-1133">Transmembrane helix</keyword>
<keyword evidence="1" id="KW-0812">Transmembrane</keyword>
<evidence type="ECO:0008006" key="3">
    <source>
        <dbReference type="Google" id="ProtNLM"/>
    </source>
</evidence>
<feature type="transmembrane region" description="Helical" evidence="1">
    <location>
        <begin position="41"/>
        <end position="63"/>
    </location>
</feature>
<protein>
    <recommendedName>
        <fullName evidence="3">Integral membrane protein</fullName>
    </recommendedName>
</protein>
<dbReference type="AlphaFoldDB" id="A0A6J4N782"/>
<reference evidence="2" key="1">
    <citation type="submission" date="2020-02" db="EMBL/GenBank/DDBJ databases">
        <authorList>
            <person name="Meier V. D."/>
        </authorList>
    </citation>
    <scope>NUCLEOTIDE SEQUENCE</scope>
    <source>
        <strain evidence="2">AVDCRST_MAG32</strain>
    </source>
</reference>
<keyword evidence="1" id="KW-0472">Membrane</keyword>
<organism evidence="2">
    <name type="scientific">uncultured Nocardioides sp</name>
    <dbReference type="NCBI Taxonomy" id="198441"/>
    <lineage>
        <taxon>Bacteria</taxon>
        <taxon>Bacillati</taxon>
        <taxon>Actinomycetota</taxon>
        <taxon>Actinomycetes</taxon>
        <taxon>Propionibacteriales</taxon>
        <taxon>Nocardioidaceae</taxon>
        <taxon>Nocardioides</taxon>
        <taxon>environmental samples</taxon>
    </lineage>
</organism>